<dbReference type="OMA" id="LEYTQDH"/>
<evidence type="ECO:0000313" key="3">
    <source>
        <dbReference type="EMBL" id="KQK08137.1"/>
    </source>
</evidence>
<protein>
    <recommendedName>
        <fullName evidence="2">DUF1664 domain-containing protein</fullName>
    </recommendedName>
</protein>
<dbReference type="EMBL" id="CM000881">
    <property type="protein sequence ID" value="KQK08137.1"/>
    <property type="molecule type" value="Genomic_DNA"/>
</dbReference>
<dbReference type="EnsemblPlants" id="KQK08137">
    <property type="protein sequence ID" value="KQK08137"/>
    <property type="gene ID" value="BRADI_2g39880v3"/>
</dbReference>
<dbReference type="Proteomes" id="UP000008810">
    <property type="component" value="Chromosome 2"/>
</dbReference>
<keyword evidence="5" id="KW-1185">Reference proteome</keyword>
<dbReference type="Gramene" id="KQK08137">
    <property type="protein sequence ID" value="KQK08137"/>
    <property type="gene ID" value="BRADI_2g39880v3"/>
</dbReference>
<reference evidence="3 4" key="1">
    <citation type="journal article" date="2010" name="Nature">
        <title>Genome sequencing and analysis of the model grass Brachypodium distachyon.</title>
        <authorList>
            <consortium name="International Brachypodium Initiative"/>
        </authorList>
    </citation>
    <scope>NUCLEOTIDE SEQUENCE [LARGE SCALE GENOMIC DNA]</scope>
    <source>
        <strain evidence="3">Bd21</strain>
        <strain evidence="4">cv. Bd21</strain>
    </source>
</reference>
<reference evidence="4" key="3">
    <citation type="submission" date="2018-08" db="UniProtKB">
        <authorList>
            <consortium name="EnsemblPlants"/>
        </authorList>
    </citation>
    <scope>IDENTIFICATION</scope>
    <source>
        <strain evidence="4">cv. Bd21</strain>
    </source>
</reference>
<dbReference type="PANTHER" id="PTHR47289">
    <property type="entry name" value="TRANSCRIPTION FACTOR, PUTATIVE (DUF1664)-RELATED"/>
    <property type="match status" value="1"/>
</dbReference>
<dbReference type="PANTHER" id="PTHR47289:SF3">
    <property type="entry name" value="OS01G0112300 PROTEIN"/>
    <property type="match status" value="1"/>
</dbReference>
<dbReference type="eggNOG" id="ENOG502R402">
    <property type="taxonomic scope" value="Eukaryota"/>
</dbReference>
<evidence type="ECO:0000259" key="2">
    <source>
        <dbReference type="Pfam" id="PF07889"/>
    </source>
</evidence>
<proteinExistence type="predicted"/>
<dbReference type="OrthoDB" id="544175at2759"/>
<dbReference type="KEGG" id="bdi:100831231"/>
<sequence length="309" mass="33497">MVLGNIAILLGSGYLGTILTSDEGSKVPILGGLLSGAAKFVSQDGKEASSNNDQHTAQLMSQVDRLREDLRRHLGCREVTVVTTRSSGPGALTITAVVAAGVIGYAYIRWKGWKVSDFMWVTKRGLSDACNVVGNQLTEVSDSVHVAKKHLSGRIDRVDASLDEAQEIIEGTRDEVAIIHEDLSTFQRELQEVNHTVQIWGSRLSSIEDTQDRTVRATEALVGFGQQMEHDQNANIRQVSSFLPAPGPSEQNSKRQLPPPPPLAVPTVPSVAKSKPTAEESQEKHGASPEASMRWKLPGLSFLRTSSNI</sequence>
<dbReference type="GeneID" id="100831231"/>
<dbReference type="InterPro" id="IPR012458">
    <property type="entry name" value="DUF1664"/>
</dbReference>
<accession>I1HN73</accession>
<dbReference type="Pfam" id="PF07889">
    <property type="entry name" value="DUF1664"/>
    <property type="match status" value="1"/>
</dbReference>
<gene>
    <name evidence="4" type="primary">LOC100831231</name>
    <name evidence="3" type="ORF">BRADI_2g39880v3</name>
</gene>
<dbReference type="RefSeq" id="XP_010231872.1">
    <property type="nucleotide sequence ID" value="XM_010233570.3"/>
</dbReference>
<evidence type="ECO:0000256" key="1">
    <source>
        <dbReference type="SAM" id="MobiDB-lite"/>
    </source>
</evidence>
<evidence type="ECO:0000313" key="5">
    <source>
        <dbReference type="Proteomes" id="UP000008810"/>
    </source>
</evidence>
<feature type="region of interest" description="Disordered" evidence="1">
    <location>
        <begin position="240"/>
        <end position="309"/>
    </location>
</feature>
<dbReference type="AlphaFoldDB" id="I1HN73"/>
<feature type="compositionally biased region" description="Basic and acidic residues" evidence="1">
    <location>
        <begin position="276"/>
        <end position="287"/>
    </location>
</feature>
<feature type="domain" description="DUF1664" evidence="2">
    <location>
        <begin position="89"/>
        <end position="211"/>
    </location>
</feature>
<reference evidence="3" key="2">
    <citation type="submission" date="2017-06" db="EMBL/GenBank/DDBJ databases">
        <title>WGS assembly of Brachypodium distachyon.</title>
        <authorList>
            <consortium name="The International Brachypodium Initiative"/>
            <person name="Lucas S."/>
            <person name="Harmon-Smith M."/>
            <person name="Lail K."/>
            <person name="Tice H."/>
            <person name="Grimwood J."/>
            <person name="Bruce D."/>
            <person name="Barry K."/>
            <person name="Shu S."/>
            <person name="Lindquist E."/>
            <person name="Wang M."/>
            <person name="Pitluck S."/>
            <person name="Vogel J.P."/>
            <person name="Garvin D.F."/>
            <person name="Mockler T.C."/>
            <person name="Schmutz J."/>
            <person name="Rokhsar D."/>
            <person name="Bevan M.W."/>
        </authorList>
    </citation>
    <scope>NUCLEOTIDE SEQUENCE</scope>
    <source>
        <strain evidence="3">Bd21</strain>
    </source>
</reference>
<dbReference type="ExpressionAtlas" id="I1HN73">
    <property type="expression patterns" value="baseline"/>
</dbReference>
<evidence type="ECO:0000313" key="4">
    <source>
        <dbReference type="EnsemblPlants" id="KQK08137"/>
    </source>
</evidence>
<name>I1HN73_BRADI</name>
<organism evidence="4">
    <name type="scientific">Brachypodium distachyon</name>
    <name type="common">Purple false brome</name>
    <name type="synonym">Trachynia distachya</name>
    <dbReference type="NCBI Taxonomy" id="15368"/>
    <lineage>
        <taxon>Eukaryota</taxon>
        <taxon>Viridiplantae</taxon>
        <taxon>Streptophyta</taxon>
        <taxon>Embryophyta</taxon>
        <taxon>Tracheophyta</taxon>
        <taxon>Spermatophyta</taxon>
        <taxon>Magnoliopsida</taxon>
        <taxon>Liliopsida</taxon>
        <taxon>Poales</taxon>
        <taxon>Poaceae</taxon>
        <taxon>BOP clade</taxon>
        <taxon>Pooideae</taxon>
        <taxon>Stipodae</taxon>
        <taxon>Brachypodieae</taxon>
        <taxon>Brachypodium</taxon>
    </lineage>
</organism>